<dbReference type="PROSITE" id="PS51192">
    <property type="entry name" value="HELICASE_ATP_BIND_1"/>
    <property type="match status" value="1"/>
</dbReference>
<dbReference type="Pfam" id="PF00270">
    <property type="entry name" value="DEAD"/>
    <property type="match status" value="1"/>
</dbReference>
<dbReference type="GO" id="GO:0005634">
    <property type="term" value="C:nucleus"/>
    <property type="evidence" value="ECO:0007669"/>
    <property type="project" value="TreeGrafter"/>
</dbReference>
<evidence type="ECO:0000313" key="11">
    <source>
        <dbReference type="EMBL" id="KIM63150.1"/>
    </source>
</evidence>
<dbReference type="PROSITE" id="PS51194">
    <property type="entry name" value="HELICASE_CTER"/>
    <property type="match status" value="1"/>
</dbReference>
<dbReference type="SUPFAM" id="SSF52540">
    <property type="entry name" value="P-loop containing nucleoside triphosphate hydrolases"/>
    <property type="match status" value="1"/>
</dbReference>
<dbReference type="EC" id="5.6.2.4" evidence="8"/>
<dbReference type="GO" id="GO:0005694">
    <property type="term" value="C:chromosome"/>
    <property type="evidence" value="ECO:0007669"/>
    <property type="project" value="TreeGrafter"/>
</dbReference>
<dbReference type="Pfam" id="PF00271">
    <property type="entry name" value="Helicase_C"/>
    <property type="match status" value="1"/>
</dbReference>
<evidence type="ECO:0000256" key="6">
    <source>
        <dbReference type="ARBA" id="ARBA00023242"/>
    </source>
</evidence>
<feature type="domain" description="Helicase ATP-binding" evidence="9">
    <location>
        <begin position="10"/>
        <end position="202"/>
    </location>
</feature>
<keyword evidence="2" id="KW-0547">Nucleotide-binding</keyword>
<keyword evidence="6" id="KW-0539">Nucleus</keyword>
<dbReference type="PANTHER" id="PTHR13710">
    <property type="entry name" value="DNA HELICASE RECQ FAMILY MEMBER"/>
    <property type="match status" value="1"/>
</dbReference>
<feature type="non-terminal residue" evidence="11">
    <location>
        <position position="442"/>
    </location>
</feature>
<proteinExistence type="inferred from homology"/>
<accession>A0A0C3DR80</accession>
<dbReference type="GO" id="GO:0009378">
    <property type="term" value="F:four-way junction helicase activity"/>
    <property type="evidence" value="ECO:0007669"/>
    <property type="project" value="TreeGrafter"/>
</dbReference>
<evidence type="ECO:0000259" key="9">
    <source>
        <dbReference type="PROSITE" id="PS51192"/>
    </source>
</evidence>
<dbReference type="InterPro" id="IPR014001">
    <property type="entry name" value="Helicase_ATP-bd"/>
</dbReference>
<keyword evidence="12" id="KW-1185">Reference proteome</keyword>
<comment type="similarity">
    <text evidence="1">Belongs to the helicase family. RecQ subfamily.</text>
</comment>
<reference evidence="11 12" key="1">
    <citation type="submission" date="2014-04" db="EMBL/GenBank/DDBJ databases">
        <authorList>
            <consortium name="DOE Joint Genome Institute"/>
            <person name="Kuo A."/>
            <person name="Kohler A."/>
            <person name="Nagy L.G."/>
            <person name="Floudas D."/>
            <person name="Copeland A."/>
            <person name="Barry K.W."/>
            <person name="Cichocki N."/>
            <person name="Veneault-Fourrey C."/>
            <person name="LaButti K."/>
            <person name="Lindquist E.A."/>
            <person name="Lipzen A."/>
            <person name="Lundell T."/>
            <person name="Morin E."/>
            <person name="Murat C."/>
            <person name="Sun H."/>
            <person name="Tunlid A."/>
            <person name="Henrissat B."/>
            <person name="Grigoriev I.V."/>
            <person name="Hibbett D.S."/>
            <person name="Martin F."/>
            <person name="Nordberg H.P."/>
            <person name="Cantor M.N."/>
            <person name="Hua S.X."/>
        </authorList>
    </citation>
    <scope>NUCLEOTIDE SEQUENCE [LARGE SCALE GENOMIC DNA]</scope>
    <source>
        <strain evidence="11 12">Foug A</strain>
    </source>
</reference>
<dbReference type="InterPro" id="IPR027417">
    <property type="entry name" value="P-loop_NTPase"/>
</dbReference>
<sequence length="442" mass="50126">DTHDFQLESIGHLLDGEDVLLVVATGSGKTDMFIRLMHIIRWIAAHPHTFGAVGFPCDPAMVVVCPTKALEDEMEAKMRRAGLTTIAIHADTISAARKQNNDLFQVVKRNVSMILMSPEQLRSKGFEKLIQCSVFMDRLCMMAVDEAHLMNSWGQSFRKDFQQIGWARARLGSRVPMAAVTATLQVGDPTNRVCKFLGFESGHFHTIRRSNYRPDVQFIFRTMTRGLENANLSDLDWVIDNEARQRTLIFIRTISGGFRAQAYFWNKLEDDPNHAKRLRLFNSLNHKTYNDQTLKLWTSNDPAIQIIIATSILSVGIDAPTFDDVIVYGEPLNTDELLQDYGRLQYLKSVSPRAFLYVTKSVHTKAAQILREVDDLPMQHHTRSTADTDTLQLSMARLIMAPCKVAQLNKLYRNILNEPPCTCLGCQEHPRPQREENCTCSG</sequence>
<feature type="non-terminal residue" evidence="11">
    <location>
        <position position="1"/>
    </location>
</feature>
<evidence type="ECO:0000256" key="5">
    <source>
        <dbReference type="ARBA" id="ARBA00023235"/>
    </source>
</evidence>
<evidence type="ECO:0000256" key="2">
    <source>
        <dbReference type="ARBA" id="ARBA00022741"/>
    </source>
</evidence>
<dbReference type="GO" id="GO:0003677">
    <property type="term" value="F:DNA binding"/>
    <property type="evidence" value="ECO:0007669"/>
    <property type="project" value="UniProtKB-KW"/>
</dbReference>
<feature type="domain" description="Helicase C-terminal" evidence="10">
    <location>
        <begin position="234"/>
        <end position="399"/>
    </location>
</feature>
<dbReference type="GO" id="GO:0043138">
    <property type="term" value="F:3'-5' DNA helicase activity"/>
    <property type="evidence" value="ECO:0007669"/>
    <property type="project" value="UniProtKB-EC"/>
</dbReference>
<organism evidence="11 12">
    <name type="scientific">Scleroderma citrinum Foug A</name>
    <dbReference type="NCBI Taxonomy" id="1036808"/>
    <lineage>
        <taxon>Eukaryota</taxon>
        <taxon>Fungi</taxon>
        <taxon>Dikarya</taxon>
        <taxon>Basidiomycota</taxon>
        <taxon>Agaricomycotina</taxon>
        <taxon>Agaricomycetes</taxon>
        <taxon>Agaricomycetidae</taxon>
        <taxon>Boletales</taxon>
        <taxon>Sclerodermatineae</taxon>
        <taxon>Sclerodermataceae</taxon>
        <taxon>Scleroderma</taxon>
    </lineage>
</organism>
<evidence type="ECO:0000256" key="4">
    <source>
        <dbReference type="ARBA" id="ARBA00023125"/>
    </source>
</evidence>
<dbReference type="SMART" id="SM00487">
    <property type="entry name" value="DEXDc"/>
    <property type="match status" value="1"/>
</dbReference>
<reference evidence="12" key="2">
    <citation type="submission" date="2015-01" db="EMBL/GenBank/DDBJ databases">
        <title>Evolutionary Origins and Diversification of the Mycorrhizal Mutualists.</title>
        <authorList>
            <consortium name="DOE Joint Genome Institute"/>
            <consortium name="Mycorrhizal Genomics Consortium"/>
            <person name="Kohler A."/>
            <person name="Kuo A."/>
            <person name="Nagy L.G."/>
            <person name="Floudas D."/>
            <person name="Copeland A."/>
            <person name="Barry K.W."/>
            <person name="Cichocki N."/>
            <person name="Veneault-Fourrey C."/>
            <person name="LaButti K."/>
            <person name="Lindquist E.A."/>
            <person name="Lipzen A."/>
            <person name="Lundell T."/>
            <person name="Morin E."/>
            <person name="Murat C."/>
            <person name="Riley R."/>
            <person name="Ohm R."/>
            <person name="Sun H."/>
            <person name="Tunlid A."/>
            <person name="Henrissat B."/>
            <person name="Grigoriev I.V."/>
            <person name="Hibbett D.S."/>
            <person name="Martin F."/>
        </authorList>
    </citation>
    <scope>NUCLEOTIDE SEQUENCE [LARGE SCALE GENOMIC DNA]</scope>
    <source>
        <strain evidence="12">Foug A</strain>
    </source>
</reference>
<evidence type="ECO:0000256" key="7">
    <source>
        <dbReference type="ARBA" id="ARBA00034617"/>
    </source>
</evidence>
<name>A0A0C3DR80_9AGAM</name>
<dbReference type="OrthoDB" id="2691459at2759"/>
<dbReference type="InParanoid" id="A0A0C3DR80"/>
<evidence type="ECO:0000256" key="3">
    <source>
        <dbReference type="ARBA" id="ARBA00022840"/>
    </source>
</evidence>
<evidence type="ECO:0000256" key="1">
    <source>
        <dbReference type="ARBA" id="ARBA00005446"/>
    </source>
</evidence>
<evidence type="ECO:0000259" key="10">
    <source>
        <dbReference type="PROSITE" id="PS51194"/>
    </source>
</evidence>
<dbReference type="InterPro" id="IPR001650">
    <property type="entry name" value="Helicase_C-like"/>
</dbReference>
<dbReference type="GO" id="GO:0000724">
    <property type="term" value="P:double-strand break repair via homologous recombination"/>
    <property type="evidence" value="ECO:0007669"/>
    <property type="project" value="TreeGrafter"/>
</dbReference>
<dbReference type="GO" id="GO:0005524">
    <property type="term" value="F:ATP binding"/>
    <property type="evidence" value="ECO:0007669"/>
    <property type="project" value="UniProtKB-KW"/>
</dbReference>
<evidence type="ECO:0000313" key="12">
    <source>
        <dbReference type="Proteomes" id="UP000053989"/>
    </source>
</evidence>
<dbReference type="Gene3D" id="3.40.50.300">
    <property type="entry name" value="P-loop containing nucleotide triphosphate hydrolases"/>
    <property type="match status" value="2"/>
</dbReference>
<dbReference type="GO" id="GO:0005737">
    <property type="term" value="C:cytoplasm"/>
    <property type="evidence" value="ECO:0007669"/>
    <property type="project" value="TreeGrafter"/>
</dbReference>
<evidence type="ECO:0000256" key="8">
    <source>
        <dbReference type="ARBA" id="ARBA00034808"/>
    </source>
</evidence>
<keyword evidence="3" id="KW-0067">ATP-binding</keyword>
<dbReference type="CDD" id="cd18785">
    <property type="entry name" value="SF2_C"/>
    <property type="match status" value="1"/>
</dbReference>
<dbReference type="EMBL" id="KN822037">
    <property type="protein sequence ID" value="KIM63150.1"/>
    <property type="molecule type" value="Genomic_DNA"/>
</dbReference>
<keyword evidence="5" id="KW-0413">Isomerase</keyword>
<gene>
    <name evidence="11" type="ORF">SCLCIDRAFT_52867</name>
</gene>
<keyword evidence="4" id="KW-0238">DNA-binding</keyword>
<dbReference type="PANTHER" id="PTHR13710:SF153">
    <property type="entry name" value="RECQ-LIKE DNA HELICASE BLM"/>
    <property type="match status" value="1"/>
</dbReference>
<dbReference type="Proteomes" id="UP000053989">
    <property type="component" value="Unassembled WGS sequence"/>
</dbReference>
<dbReference type="InterPro" id="IPR011545">
    <property type="entry name" value="DEAD/DEAH_box_helicase_dom"/>
</dbReference>
<comment type="catalytic activity">
    <reaction evidence="7">
        <text>Couples ATP hydrolysis with the unwinding of duplex DNA by translocating in the 3'-5' direction.</text>
        <dbReference type="EC" id="5.6.2.4"/>
    </reaction>
</comment>
<dbReference type="AlphaFoldDB" id="A0A0C3DR80"/>
<dbReference type="HOGENOM" id="CLU_010294_1_0_1"/>
<dbReference type="STRING" id="1036808.A0A0C3DR80"/>
<protein>
    <recommendedName>
        <fullName evidence="8">DNA 3'-5' helicase</fullName>
        <ecNumber evidence="8">5.6.2.4</ecNumber>
    </recommendedName>
</protein>